<dbReference type="EMBL" id="LGRX02011456">
    <property type="protein sequence ID" value="KAK3268945.1"/>
    <property type="molecule type" value="Genomic_DNA"/>
</dbReference>
<evidence type="ECO:0000256" key="2">
    <source>
        <dbReference type="RuleBase" id="RU363055"/>
    </source>
</evidence>
<comment type="subcellular location">
    <subcellularLocation>
        <location evidence="2">Golgi apparatus membrane</location>
        <topology evidence="2">Single-pass type II membrane protein</topology>
    </subcellularLocation>
</comment>
<dbReference type="GO" id="GO:0052636">
    <property type="term" value="F:arabinosyltransferase activity"/>
    <property type="evidence" value="ECO:0007669"/>
    <property type="project" value="TreeGrafter"/>
</dbReference>
<evidence type="ECO:0000313" key="7">
    <source>
        <dbReference type="Proteomes" id="UP001190700"/>
    </source>
</evidence>
<comment type="caution">
    <text evidence="6">The sequence shown here is derived from an EMBL/GenBank/DDBJ whole genome shotgun (WGS) entry which is preliminary data.</text>
</comment>
<dbReference type="PANTHER" id="PTHR46936">
    <property type="entry name" value="ARABINOSYLTRANSFERASE XEG113"/>
    <property type="match status" value="1"/>
</dbReference>
<keyword evidence="2" id="KW-0328">Glycosyltransferase</keyword>
<keyword evidence="2" id="KW-0812">Transmembrane</keyword>
<gene>
    <name evidence="6" type="ORF">CYMTET_22580</name>
</gene>
<feature type="chain" id="PRO_5041928672" description="Glycosyltransferase" evidence="4">
    <location>
        <begin position="24"/>
        <end position="876"/>
    </location>
</feature>
<feature type="signal peptide" evidence="4">
    <location>
        <begin position="1"/>
        <end position="23"/>
    </location>
</feature>
<keyword evidence="2" id="KW-0333">Golgi apparatus</keyword>
<feature type="compositionally biased region" description="Pro residues" evidence="3">
    <location>
        <begin position="66"/>
        <end position="91"/>
    </location>
</feature>
<reference evidence="6 7" key="1">
    <citation type="journal article" date="2015" name="Genome Biol. Evol.">
        <title>Comparative Genomics of a Bacterivorous Green Alga Reveals Evolutionary Causalities and Consequences of Phago-Mixotrophic Mode of Nutrition.</title>
        <authorList>
            <person name="Burns J.A."/>
            <person name="Paasch A."/>
            <person name="Narechania A."/>
            <person name="Kim E."/>
        </authorList>
    </citation>
    <scope>NUCLEOTIDE SEQUENCE [LARGE SCALE GENOMIC DNA]</scope>
    <source>
        <strain evidence="6 7">PLY_AMNH</strain>
    </source>
</reference>
<keyword evidence="2" id="KW-0961">Cell wall biogenesis/degradation</keyword>
<evidence type="ECO:0000259" key="5">
    <source>
        <dbReference type="Pfam" id="PF03407"/>
    </source>
</evidence>
<organism evidence="6 7">
    <name type="scientific">Cymbomonas tetramitiformis</name>
    <dbReference type="NCBI Taxonomy" id="36881"/>
    <lineage>
        <taxon>Eukaryota</taxon>
        <taxon>Viridiplantae</taxon>
        <taxon>Chlorophyta</taxon>
        <taxon>Pyramimonadophyceae</taxon>
        <taxon>Pyramimonadales</taxon>
        <taxon>Pyramimonadaceae</taxon>
        <taxon>Cymbomonas</taxon>
    </lineage>
</organism>
<dbReference type="AlphaFoldDB" id="A0AAE0FZX7"/>
<keyword evidence="7" id="KW-1185">Reference proteome</keyword>
<dbReference type="InterPro" id="IPR005069">
    <property type="entry name" value="Nucl-diP-sugar_transferase"/>
</dbReference>
<comment type="similarity">
    <text evidence="1 2">Belongs to the glycosyltransferase 77 family.</text>
</comment>
<feature type="compositionally biased region" description="Low complexity" evidence="3">
    <location>
        <begin position="53"/>
        <end position="65"/>
    </location>
</feature>
<proteinExistence type="inferred from homology"/>
<accession>A0AAE0FZX7</accession>
<keyword evidence="2" id="KW-0735">Signal-anchor</keyword>
<dbReference type="InterPro" id="IPR053250">
    <property type="entry name" value="Glycosyltransferase_77"/>
</dbReference>
<dbReference type="InterPro" id="IPR029044">
    <property type="entry name" value="Nucleotide-diphossugar_trans"/>
</dbReference>
<feature type="domain" description="Nucleotide-diphospho-sugar transferase" evidence="5">
    <location>
        <begin position="158"/>
        <end position="437"/>
    </location>
</feature>
<keyword evidence="2" id="KW-0808">Transferase</keyword>
<keyword evidence="4" id="KW-0732">Signal</keyword>
<dbReference type="GO" id="GO:0052325">
    <property type="term" value="P:cell wall pectin biosynthetic process"/>
    <property type="evidence" value="ECO:0007669"/>
    <property type="project" value="TreeGrafter"/>
</dbReference>
<dbReference type="EC" id="2.4.2.-" evidence="2"/>
<dbReference type="Proteomes" id="UP001190700">
    <property type="component" value="Unassembled WGS sequence"/>
</dbReference>
<feature type="region of interest" description="Disordered" evidence="3">
    <location>
        <begin position="53"/>
        <end position="109"/>
    </location>
</feature>
<evidence type="ECO:0000313" key="6">
    <source>
        <dbReference type="EMBL" id="KAK3268945.1"/>
    </source>
</evidence>
<dbReference type="GO" id="GO:0000139">
    <property type="term" value="C:Golgi membrane"/>
    <property type="evidence" value="ECO:0007669"/>
    <property type="project" value="UniProtKB-SubCell"/>
</dbReference>
<evidence type="ECO:0000256" key="4">
    <source>
        <dbReference type="SAM" id="SignalP"/>
    </source>
</evidence>
<dbReference type="PANTHER" id="PTHR46936:SF1">
    <property type="entry name" value="ARABINOSYLTRANSFERASE XEG113"/>
    <property type="match status" value="1"/>
</dbReference>
<protein>
    <recommendedName>
        <fullName evidence="2">Glycosyltransferase</fullName>
        <ecNumber evidence="2">2.4.2.-</ecNumber>
    </recommendedName>
</protein>
<dbReference type="Pfam" id="PF03407">
    <property type="entry name" value="Nucleotid_trans"/>
    <property type="match status" value="1"/>
</dbReference>
<name>A0AAE0FZX7_9CHLO</name>
<evidence type="ECO:0000256" key="3">
    <source>
        <dbReference type="SAM" id="MobiDB-lite"/>
    </source>
</evidence>
<evidence type="ECO:0000256" key="1">
    <source>
        <dbReference type="ARBA" id="ARBA00007033"/>
    </source>
</evidence>
<dbReference type="SUPFAM" id="SSF53448">
    <property type="entry name" value="Nucleotide-diphospho-sugar transferases"/>
    <property type="match status" value="1"/>
</dbReference>
<sequence>MSATHCLQGAVFALALLAGFHFASNVVQLHQVPKPIETYESSTHGYHQHVFVPSQSDSSSEISSSPSPPPPSPPPVSQLPPPTLAPPPPSSPSSESKSTESDTDAGKSNMDVTRERLHALASTLTHKDKGATLVVTFANFAFKELLLNWVANVKKTGVEGFLIGAMDAELLKLCQDSRLPAYSMDDPGLLEQIPRNEAVTPMKDLGKADFRSDHKAFRNMGARKGGFVLALLQLGYSVLISDADAVFIKDPVPFFNSGPLPVAADVWVSTDCLSIEADRGRARLAVEQHARPPYRWWRKTKNKYDFEQNGNIAEASFNTGMLFFWPRNRSIAFVQQWIETMVHSGKNLHNIHIWDDQQAFNMLARMGPGNPGMMDPLIPVRGGEDRVFWCMNKEVRLGIMPLHLFQNGHTYFVQRAETDHALMVHNTFQYNGVEGKTYVPGHLTATCVHTRCSLTSVQIEVLIHCSLGHCCEPAASVRARGSFLMLCNHAQGAELSRGGATAQRPHSSSAPATCLSQPTASCVYFGSSLPQFLVSQLRDLHVTFDEWAKGPWVSSHMRLVAHHLLSEHRPGDPRGPSLSCADAGTGTVTGLVIQGVERLAASFPSAGVERLTASFLPAGVERLTALRVRLRWGGDSRGGQLRNDGLADALGRTLIVPKLTCHCDRYWFPIINSCRSPGADLNRPFVCTMDMLFNLNAWNHWKVKWREDVFLDSDRVPSDVKNSKVRVTVAMYDDGQARDKVLPAYATDKQAVAALERYKDVAVIELSSAHDAFCAFEDKAANKHFDEKIKNIFVDNWCCHKNGSLVYDRPAGLMENQILAEEKTCKPAVQKHLMVQRAQVLEIECRNDKKCMSWNIAMQPPNGHPYRKFDNDTTPI</sequence>